<accession>A0A9W4SY71</accession>
<proteinExistence type="predicted"/>
<dbReference type="Proteomes" id="UP001153678">
    <property type="component" value="Unassembled WGS sequence"/>
</dbReference>
<organism evidence="1 2">
    <name type="scientific">Funneliformis geosporum</name>
    <dbReference type="NCBI Taxonomy" id="1117311"/>
    <lineage>
        <taxon>Eukaryota</taxon>
        <taxon>Fungi</taxon>
        <taxon>Fungi incertae sedis</taxon>
        <taxon>Mucoromycota</taxon>
        <taxon>Glomeromycotina</taxon>
        <taxon>Glomeromycetes</taxon>
        <taxon>Glomerales</taxon>
        <taxon>Glomeraceae</taxon>
        <taxon>Funneliformis</taxon>
    </lineage>
</organism>
<name>A0A9W4SY71_9GLOM</name>
<feature type="non-terminal residue" evidence="1">
    <location>
        <position position="55"/>
    </location>
</feature>
<dbReference type="EMBL" id="CAMKVN010003623">
    <property type="protein sequence ID" value="CAI2185220.1"/>
    <property type="molecule type" value="Genomic_DNA"/>
</dbReference>
<evidence type="ECO:0000313" key="1">
    <source>
        <dbReference type="EMBL" id="CAI2185220.1"/>
    </source>
</evidence>
<protein>
    <submittedName>
        <fullName evidence="1">15874_t:CDS:1</fullName>
    </submittedName>
</protein>
<reference evidence="1" key="1">
    <citation type="submission" date="2022-08" db="EMBL/GenBank/DDBJ databases">
        <authorList>
            <person name="Kallberg Y."/>
            <person name="Tangrot J."/>
            <person name="Rosling A."/>
        </authorList>
    </citation>
    <scope>NUCLEOTIDE SEQUENCE</scope>
    <source>
        <strain evidence="1">Wild A</strain>
    </source>
</reference>
<sequence length="55" mass="6229">MTGNQEIGNKETETSSAYHQLQQQLATLEYNETFTSESILLIQKLLEDLVITAEI</sequence>
<keyword evidence="2" id="KW-1185">Reference proteome</keyword>
<comment type="caution">
    <text evidence="1">The sequence shown here is derived from an EMBL/GenBank/DDBJ whole genome shotgun (WGS) entry which is preliminary data.</text>
</comment>
<gene>
    <name evidence="1" type="ORF">FWILDA_LOCUS11967</name>
</gene>
<evidence type="ECO:0000313" key="2">
    <source>
        <dbReference type="Proteomes" id="UP001153678"/>
    </source>
</evidence>
<dbReference type="AlphaFoldDB" id="A0A9W4SY71"/>